<dbReference type="InterPro" id="IPR018997">
    <property type="entry name" value="PUB_domain"/>
</dbReference>
<proteinExistence type="predicted"/>
<dbReference type="GO" id="GO:0005634">
    <property type="term" value="C:nucleus"/>
    <property type="evidence" value="ECO:0007669"/>
    <property type="project" value="TreeGrafter"/>
</dbReference>
<dbReference type="SUPFAM" id="SSF143503">
    <property type="entry name" value="PUG domain-like"/>
    <property type="match status" value="1"/>
</dbReference>
<dbReference type="InterPro" id="IPR036339">
    <property type="entry name" value="PUB-like_dom_sf"/>
</dbReference>
<dbReference type="Proteomes" id="UP000009168">
    <property type="component" value="Unassembled WGS sequence"/>
</dbReference>
<feature type="domain" description="UBX" evidence="1">
    <location>
        <begin position="330"/>
        <end position="408"/>
    </location>
</feature>
<dbReference type="AlphaFoldDB" id="I7M0W6"/>
<dbReference type="Gene3D" id="3.10.20.90">
    <property type="entry name" value="Phosphatidylinositol 3-kinase Catalytic Subunit, Chain A, domain 1"/>
    <property type="match status" value="1"/>
</dbReference>
<dbReference type="GO" id="GO:0006886">
    <property type="term" value="P:intracellular protein transport"/>
    <property type="evidence" value="ECO:0007669"/>
    <property type="project" value="TreeGrafter"/>
</dbReference>
<dbReference type="HOGENOM" id="CLU_638580_0_0_1"/>
<dbReference type="InParanoid" id="I7M0W6"/>
<dbReference type="Pfam" id="PF09409">
    <property type="entry name" value="PUB"/>
    <property type="match status" value="1"/>
</dbReference>
<dbReference type="KEGG" id="tet:TTHERM_00294580"/>
<dbReference type="Gene3D" id="1.20.58.2190">
    <property type="match status" value="1"/>
</dbReference>
<dbReference type="CDD" id="cd09212">
    <property type="entry name" value="PUB"/>
    <property type="match status" value="1"/>
</dbReference>
<reference evidence="3" key="1">
    <citation type="journal article" date="2006" name="PLoS Biol.">
        <title>Macronuclear genome sequence of the ciliate Tetrahymena thermophila, a model eukaryote.</title>
        <authorList>
            <person name="Eisen J.A."/>
            <person name="Coyne R.S."/>
            <person name="Wu M."/>
            <person name="Wu D."/>
            <person name="Thiagarajan M."/>
            <person name="Wortman J.R."/>
            <person name="Badger J.H."/>
            <person name="Ren Q."/>
            <person name="Amedeo P."/>
            <person name="Jones K.M."/>
            <person name="Tallon L.J."/>
            <person name="Delcher A.L."/>
            <person name="Salzberg S.L."/>
            <person name="Silva J.C."/>
            <person name="Haas B.J."/>
            <person name="Majoros W.H."/>
            <person name="Farzad M."/>
            <person name="Carlton J.M."/>
            <person name="Smith R.K. Jr."/>
            <person name="Garg J."/>
            <person name="Pearlman R.E."/>
            <person name="Karrer K.M."/>
            <person name="Sun L."/>
            <person name="Manning G."/>
            <person name="Elde N.C."/>
            <person name="Turkewitz A.P."/>
            <person name="Asai D.J."/>
            <person name="Wilkes D.E."/>
            <person name="Wang Y."/>
            <person name="Cai H."/>
            <person name="Collins K."/>
            <person name="Stewart B.A."/>
            <person name="Lee S.R."/>
            <person name="Wilamowska K."/>
            <person name="Weinberg Z."/>
            <person name="Ruzzo W.L."/>
            <person name="Wloga D."/>
            <person name="Gaertig J."/>
            <person name="Frankel J."/>
            <person name="Tsao C.-C."/>
            <person name="Gorovsky M.A."/>
            <person name="Keeling P.J."/>
            <person name="Waller R.F."/>
            <person name="Patron N.J."/>
            <person name="Cherry J.M."/>
            <person name="Stover N.A."/>
            <person name="Krieger C.J."/>
            <person name="del Toro C."/>
            <person name="Ryder H.F."/>
            <person name="Williamson S.C."/>
            <person name="Barbeau R.A."/>
            <person name="Hamilton E.P."/>
            <person name="Orias E."/>
        </authorList>
    </citation>
    <scope>NUCLEOTIDE SEQUENCE [LARGE SCALE GENOMIC DNA]</scope>
    <source>
        <strain evidence="3">SB210</strain>
    </source>
</reference>
<sequence length="430" mass="50637">MSEVSLLLKNIAKEIGKDEKIVQPFINILEDNFYDTIESIKDLKTEDYEKWKFPKRISDLIIQKIQETLQGKPQQGQQSVQSNVQQQQTQQSNQVVTQQSEMVSEPSKQELIVQKLQDLQKSISTTQRYIDLLNFVKKIISNIAANPKEQKFRRIKQSNQHFQINFLPNKEALEFMYLNNFKLDEEGIFLADQDLDIETLNLSIINIDNALIEATPSNFNPYQTYTSGNEVLCARNLAQKEGFVNYYEELQKLKAKRLQVMSQPVSDRKTRVFIQNQNQSRQMEMQNEEVEENQLLREFSDQLKKMIQNLDKQQFSSKSKQEYEKLLKDPVYTKSLIRIKFPQNVILEGNFSPMETIKHVIDFVALNLENPEVPFYLFQSPPRQVFDKRFHQKTLDEMGCLPGAVFYFAIDNDPEFQKKFYLKTEFKQYL</sequence>
<dbReference type="OrthoDB" id="312784at2759"/>
<evidence type="ECO:0000259" key="1">
    <source>
        <dbReference type="PROSITE" id="PS50033"/>
    </source>
</evidence>
<dbReference type="OMA" id="YETPGIC"/>
<dbReference type="InterPro" id="IPR029071">
    <property type="entry name" value="Ubiquitin-like_domsf"/>
</dbReference>
<evidence type="ECO:0000313" key="3">
    <source>
        <dbReference type="Proteomes" id="UP000009168"/>
    </source>
</evidence>
<evidence type="ECO:0000313" key="2">
    <source>
        <dbReference type="EMBL" id="EAR92845.2"/>
    </source>
</evidence>
<organism evidence="2 3">
    <name type="scientific">Tetrahymena thermophila (strain SB210)</name>
    <dbReference type="NCBI Taxonomy" id="312017"/>
    <lineage>
        <taxon>Eukaryota</taxon>
        <taxon>Sar</taxon>
        <taxon>Alveolata</taxon>
        <taxon>Ciliophora</taxon>
        <taxon>Intramacronucleata</taxon>
        <taxon>Oligohymenophorea</taxon>
        <taxon>Hymenostomatida</taxon>
        <taxon>Tetrahymenina</taxon>
        <taxon>Tetrahymenidae</taxon>
        <taxon>Tetrahymena</taxon>
    </lineage>
</organism>
<dbReference type="EMBL" id="GG662740">
    <property type="protein sequence ID" value="EAR92845.2"/>
    <property type="molecule type" value="Genomic_DNA"/>
</dbReference>
<dbReference type="PANTHER" id="PTHR46467">
    <property type="entry name" value="TETHER CONTAINING UBX DOMAIN FOR GLUT4"/>
    <property type="match status" value="1"/>
</dbReference>
<dbReference type="eggNOG" id="KOG2699">
    <property type="taxonomic scope" value="Eukaryota"/>
</dbReference>
<accession>I7M0W6</accession>
<dbReference type="PROSITE" id="PS50033">
    <property type="entry name" value="UBX"/>
    <property type="match status" value="1"/>
</dbReference>
<dbReference type="GeneID" id="7833316"/>
<dbReference type="Pfam" id="PF00789">
    <property type="entry name" value="UBX"/>
    <property type="match status" value="1"/>
</dbReference>
<dbReference type="PANTHER" id="PTHR46467:SF1">
    <property type="entry name" value="TETHER CONTAINING UBX DOMAIN FOR GLUT4"/>
    <property type="match status" value="1"/>
</dbReference>
<dbReference type="GO" id="GO:0005737">
    <property type="term" value="C:cytoplasm"/>
    <property type="evidence" value="ECO:0007669"/>
    <property type="project" value="TreeGrafter"/>
</dbReference>
<dbReference type="GO" id="GO:0012506">
    <property type="term" value="C:vesicle membrane"/>
    <property type="evidence" value="ECO:0007669"/>
    <property type="project" value="TreeGrafter"/>
</dbReference>
<keyword evidence="3" id="KW-1185">Reference proteome</keyword>
<name>I7M0W6_TETTS</name>
<protein>
    <submittedName>
        <fullName evidence="2">UBX domain protein</fullName>
    </submittedName>
</protein>
<dbReference type="InterPro" id="IPR001012">
    <property type="entry name" value="UBX_dom"/>
</dbReference>
<dbReference type="SUPFAM" id="SSF54236">
    <property type="entry name" value="Ubiquitin-like"/>
    <property type="match status" value="1"/>
</dbReference>
<dbReference type="RefSeq" id="XP_001013090.2">
    <property type="nucleotide sequence ID" value="XM_001013090.2"/>
</dbReference>
<gene>
    <name evidence="2" type="ORF">TTHERM_00294580</name>
</gene>
<dbReference type="STRING" id="312017.I7M0W6"/>